<dbReference type="EMBL" id="DAANIR010000164">
    <property type="protein sequence ID" value="HAD0042615.1"/>
    <property type="molecule type" value="Genomic_DNA"/>
</dbReference>
<gene>
    <name evidence="1" type="ORF">G0L49_23960</name>
</gene>
<name>A0A707PY53_SALTM</name>
<dbReference type="AlphaFoldDB" id="A0A707PY53"/>
<protein>
    <submittedName>
        <fullName evidence="1">Uncharacterized protein</fullName>
    </submittedName>
</protein>
<sequence>MKILPAEPGLYFFASFESGAHVYKVVAWSENENGGLDPQCVLTALYDKSSSSQQWELHSTSASAYQHSNDGRPFMYFITYFTSNGGIPELYNVINTLAERWGYPLIDLP</sequence>
<evidence type="ECO:0000313" key="1">
    <source>
        <dbReference type="EMBL" id="HAD0042615.1"/>
    </source>
</evidence>
<accession>A0A707PY53</accession>
<proteinExistence type="predicted"/>
<reference evidence="1" key="1">
    <citation type="journal article" date="2018" name="Genome Biol.">
        <title>SKESA: strategic k-mer extension for scrupulous assemblies.</title>
        <authorList>
            <person name="Souvorov A."/>
            <person name="Agarwala R."/>
            <person name="Lipman D.J."/>
        </authorList>
    </citation>
    <scope>NUCLEOTIDE SEQUENCE</scope>
    <source>
        <strain evidence="1">R1796</strain>
    </source>
</reference>
<organism evidence="1">
    <name type="scientific">Salmonella typhimurium</name>
    <dbReference type="NCBI Taxonomy" id="90371"/>
    <lineage>
        <taxon>Bacteria</taxon>
        <taxon>Pseudomonadati</taxon>
        <taxon>Pseudomonadota</taxon>
        <taxon>Gammaproteobacteria</taxon>
        <taxon>Enterobacterales</taxon>
        <taxon>Enterobacteriaceae</taxon>
        <taxon>Salmonella</taxon>
    </lineage>
</organism>
<comment type="caution">
    <text evidence="1">The sequence shown here is derived from an EMBL/GenBank/DDBJ whole genome shotgun (WGS) entry which is preliminary data.</text>
</comment>
<reference evidence="1" key="2">
    <citation type="submission" date="2019-08" db="EMBL/GenBank/DDBJ databases">
        <authorList>
            <consortium name="NCBI Pathogen Detection Project"/>
        </authorList>
    </citation>
    <scope>NUCLEOTIDE SEQUENCE</scope>
    <source>
        <strain evidence="1">R1796</strain>
    </source>
</reference>